<evidence type="ECO:0000256" key="5">
    <source>
        <dbReference type="ARBA" id="ARBA00022679"/>
    </source>
</evidence>
<evidence type="ECO:0000256" key="2">
    <source>
        <dbReference type="ARBA" id="ARBA00004370"/>
    </source>
</evidence>
<dbReference type="Gene3D" id="3.30.565.10">
    <property type="entry name" value="Histidine kinase-like ATPase, C-terminal domain"/>
    <property type="match status" value="1"/>
</dbReference>
<dbReference type="PANTHER" id="PTHR45436">
    <property type="entry name" value="SENSOR HISTIDINE KINASE YKOH"/>
    <property type="match status" value="1"/>
</dbReference>
<organism evidence="13 14">
    <name type="scientific">Thermus scotoductus</name>
    <dbReference type="NCBI Taxonomy" id="37636"/>
    <lineage>
        <taxon>Bacteria</taxon>
        <taxon>Thermotogati</taxon>
        <taxon>Deinococcota</taxon>
        <taxon>Deinococci</taxon>
        <taxon>Thermales</taxon>
        <taxon>Thermaceae</taxon>
        <taxon>Thermus</taxon>
    </lineage>
</organism>
<evidence type="ECO:0000256" key="9">
    <source>
        <dbReference type="ARBA" id="ARBA00023012"/>
    </source>
</evidence>
<dbReference type="AlphaFoldDB" id="A0A430QZP1"/>
<protein>
    <recommendedName>
        <fullName evidence="3">histidine kinase</fullName>
        <ecNumber evidence="3">2.7.13.3</ecNumber>
    </recommendedName>
</protein>
<dbReference type="SMART" id="SM00387">
    <property type="entry name" value="HATPase_c"/>
    <property type="match status" value="1"/>
</dbReference>
<evidence type="ECO:0000259" key="12">
    <source>
        <dbReference type="PROSITE" id="PS50885"/>
    </source>
</evidence>
<dbReference type="PANTHER" id="PTHR45436:SF5">
    <property type="entry name" value="SENSOR HISTIDINE KINASE TRCS"/>
    <property type="match status" value="1"/>
</dbReference>
<feature type="domain" description="Histidine kinase" evidence="11">
    <location>
        <begin position="221"/>
        <end position="422"/>
    </location>
</feature>
<evidence type="ECO:0000259" key="11">
    <source>
        <dbReference type="PROSITE" id="PS50109"/>
    </source>
</evidence>
<evidence type="ECO:0000256" key="4">
    <source>
        <dbReference type="ARBA" id="ARBA00022553"/>
    </source>
</evidence>
<keyword evidence="8" id="KW-1133">Transmembrane helix</keyword>
<dbReference type="EMBL" id="PELR01000386">
    <property type="protein sequence ID" value="RTH00609.1"/>
    <property type="molecule type" value="Genomic_DNA"/>
</dbReference>
<dbReference type="InterPro" id="IPR004358">
    <property type="entry name" value="Sig_transdc_His_kin-like_C"/>
</dbReference>
<evidence type="ECO:0000256" key="8">
    <source>
        <dbReference type="ARBA" id="ARBA00022989"/>
    </source>
</evidence>
<dbReference type="Gene3D" id="1.10.287.130">
    <property type="match status" value="1"/>
</dbReference>
<name>A0A430QZP1_THESC</name>
<comment type="subcellular location">
    <subcellularLocation>
        <location evidence="2">Membrane</location>
    </subcellularLocation>
</comment>
<accession>A0A430QZP1</accession>
<evidence type="ECO:0000313" key="13">
    <source>
        <dbReference type="EMBL" id="RTH00609.1"/>
    </source>
</evidence>
<dbReference type="PROSITE" id="PS50885">
    <property type="entry name" value="HAMP"/>
    <property type="match status" value="1"/>
</dbReference>
<evidence type="ECO:0000256" key="3">
    <source>
        <dbReference type="ARBA" id="ARBA00012438"/>
    </source>
</evidence>
<dbReference type="PROSITE" id="PS50109">
    <property type="entry name" value="HIS_KIN"/>
    <property type="match status" value="1"/>
</dbReference>
<dbReference type="Gene3D" id="6.10.340.10">
    <property type="match status" value="1"/>
</dbReference>
<evidence type="ECO:0000256" key="7">
    <source>
        <dbReference type="ARBA" id="ARBA00022777"/>
    </source>
</evidence>
<evidence type="ECO:0000256" key="1">
    <source>
        <dbReference type="ARBA" id="ARBA00000085"/>
    </source>
</evidence>
<keyword evidence="6" id="KW-0812">Transmembrane</keyword>
<reference evidence="13 14" key="1">
    <citation type="journal article" date="2019" name="Extremophiles">
        <title>Biogeography of thermophiles and predominance of Thermus scotoductus in domestic water heaters.</title>
        <authorList>
            <person name="Wilpiszeski R.L."/>
            <person name="Zhang Z."/>
            <person name="House C.H."/>
        </authorList>
    </citation>
    <scope>NUCLEOTIDE SEQUENCE [LARGE SCALE GENOMIC DNA]</scope>
    <source>
        <strain evidence="13 14">32_S32</strain>
    </source>
</reference>
<dbReference type="CDD" id="cd00082">
    <property type="entry name" value="HisKA"/>
    <property type="match status" value="1"/>
</dbReference>
<dbReference type="SUPFAM" id="SSF55874">
    <property type="entry name" value="ATPase domain of HSP90 chaperone/DNA topoisomerase II/histidine kinase"/>
    <property type="match status" value="1"/>
</dbReference>
<proteinExistence type="predicted"/>
<evidence type="ECO:0000256" key="6">
    <source>
        <dbReference type="ARBA" id="ARBA00022692"/>
    </source>
</evidence>
<keyword evidence="9" id="KW-0902">Two-component regulatory system</keyword>
<dbReference type="Pfam" id="PF02518">
    <property type="entry name" value="HATPase_c"/>
    <property type="match status" value="1"/>
</dbReference>
<keyword evidence="4" id="KW-0597">Phosphoprotein</keyword>
<dbReference type="InterPro" id="IPR003594">
    <property type="entry name" value="HATPase_dom"/>
</dbReference>
<dbReference type="InterPro" id="IPR003661">
    <property type="entry name" value="HisK_dim/P_dom"/>
</dbReference>
<dbReference type="InterPro" id="IPR036097">
    <property type="entry name" value="HisK_dim/P_sf"/>
</dbReference>
<keyword evidence="7 13" id="KW-0418">Kinase</keyword>
<dbReference type="CDD" id="cd00075">
    <property type="entry name" value="HATPase"/>
    <property type="match status" value="1"/>
</dbReference>
<dbReference type="InterPro" id="IPR036890">
    <property type="entry name" value="HATPase_C_sf"/>
</dbReference>
<dbReference type="SUPFAM" id="SSF47384">
    <property type="entry name" value="Homodimeric domain of signal transducing histidine kinase"/>
    <property type="match status" value="1"/>
</dbReference>
<keyword evidence="5" id="KW-0808">Transferase</keyword>
<dbReference type="InterPro" id="IPR003660">
    <property type="entry name" value="HAMP_dom"/>
</dbReference>
<dbReference type="RefSeq" id="WP_126178546.1">
    <property type="nucleotide sequence ID" value="NZ_PELN01000377.1"/>
</dbReference>
<comment type="caution">
    <text evidence="13">The sequence shown here is derived from an EMBL/GenBank/DDBJ whole genome shotgun (WGS) entry which is preliminary data.</text>
</comment>
<dbReference type="InterPro" id="IPR005467">
    <property type="entry name" value="His_kinase_dom"/>
</dbReference>
<dbReference type="PRINTS" id="PR00344">
    <property type="entry name" value="BCTRLSENSOR"/>
</dbReference>
<dbReference type="Pfam" id="PF00512">
    <property type="entry name" value="HisKA"/>
    <property type="match status" value="1"/>
</dbReference>
<keyword evidence="10" id="KW-0472">Membrane</keyword>
<dbReference type="Proteomes" id="UP000286910">
    <property type="component" value="Unassembled WGS sequence"/>
</dbReference>
<dbReference type="SMART" id="SM00388">
    <property type="entry name" value="HisKA"/>
    <property type="match status" value="1"/>
</dbReference>
<evidence type="ECO:0000313" key="14">
    <source>
        <dbReference type="Proteomes" id="UP000286910"/>
    </source>
</evidence>
<gene>
    <name evidence="13" type="ORF">CSW45_12985</name>
</gene>
<dbReference type="GO" id="GO:0000155">
    <property type="term" value="F:phosphorelay sensor kinase activity"/>
    <property type="evidence" value="ECO:0007669"/>
    <property type="project" value="InterPro"/>
</dbReference>
<evidence type="ECO:0000256" key="10">
    <source>
        <dbReference type="ARBA" id="ARBA00023136"/>
    </source>
</evidence>
<feature type="domain" description="HAMP" evidence="12">
    <location>
        <begin position="159"/>
        <end position="213"/>
    </location>
</feature>
<dbReference type="GO" id="GO:0016020">
    <property type="term" value="C:membrane"/>
    <property type="evidence" value="ECO:0007669"/>
    <property type="project" value="UniProtKB-SubCell"/>
</dbReference>
<dbReference type="InterPro" id="IPR050428">
    <property type="entry name" value="TCS_sensor_his_kinase"/>
</dbReference>
<sequence length="427" mass="46856">MSLRLRLTFFYVLFLGLAMAALAFALHLGVRASLYRALDASLQDALALAQGLINQEDHTAHLGEGEAGGWPPDLALFLFQEGRLVDRKGVNLPPPPAQAGCWSRGEVRYCGIRLEQGFLVAARSAEWVEAASDRLDRLLEVALPLALLLSFGAGYWLAGQALAPLDALTLKALELSERPDPKARLPEPRSRDELHRLARAQNRLLSALEAHLEKERRFLQNAAHELRTPLAALVGRLEQALEQDPPARRPLERAREASIDLWRLVERLLLLARAERMGAKEPVDFGAVVLEALEEVETRGKALELDLPHAPCPLKGDPILLKAAVRNLLDNAFKFARSRVRVGLRCQNGILLEVADDGPGVPPGEEERIFEAFHQASPAHRSQGSGLGLALVRRVAELHGGRAVYKRRGEGALFLLELPGEASGAWP</sequence>
<comment type="catalytic activity">
    <reaction evidence="1">
        <text>ATP + protein L-histidine = ADP + protein N-phospho-L-histidine.</text>
        <dbReference type="EC" id="2.7.13.3"/>
    </reaction>
</comment>
<dbReference type="EC" id="2.7.13.3" evidence="3"/>